<dbReference type="EMBL" id="JACHMX010000001">
    <property type="protein sequence ID" value="MBB5854407.1"/>
    <property type="molecule type" value="Genomic_DNA"/>
</dbReference>
<dbReference type="GO" id="GO:0004016">
    <property type="term" value="F:adenylate cyclase activity"/>
    <property type="evidence" value="ECO:0007669"/>
    <property type="project" value="TreeGrafter"/>
</dbReference>
<dbReference type="AlphaFoldDB" id="A0A841B518"/>
<dbReference type="CDD" id="cd06170">
    <property type="entry name" value="LuxR_C_like"/>
    <property type="match status" value="1"/>
</dbReference>
<sequence length="981" mass="105227">MMWLATPRPTSVSVRAGSTALVGRDVEVSAIVKILLRRPAAVLIEGEPGMGRSRLLEELAGRREFAAGRVLSGACQPMREPFPFGPVLEALRSAGDRPLGPLSPVAGVLRPLLPELAESLPPQPEPLTDPCAERHRQFRAVRELLIACGPALVLIDDLQWADEGTRDLMRFLAAAMPAELAVVAAYRTGSSSRHGGAGIPFRTPPNVQTARVTLGPLDVEAVGKLAEELLDLPRVSAPFTAKLHESTAGIPFVVEETLRALRDAAGRLPIGEVLSDRLLESLEVPISLREAITERLEGLPEPAVRLAGAAAVLAVPSEPSVIGELACLSGDRLRAALLSTLDAGVLGELGGDRYGFRHPLARKAVYDTISGPERTLLHSRAIQVLAERPVPPLTQLANHSRAAGRTEQWRHYAEAAADEAIAQGDTSRAIDLLQSVLAEAGLGEDDIARLATKLSQVALRGFRPDVIETLERILEDLTDLRPSVRGTIRLSLGMLLVRTIGRLGRGRVEVEKAITELVDEPELAARGINLLAQPIDGLTPLSWHEVWMARAREVFDRIEDPELRLALLGDRISTQAHIGDGSAWTEFTRLPDQGSGVAERVQLARLWCNLADAQSWAGHLTRAEKLVTEGIRRATDAGALYAAGLAQGTRVRLDWVRGDWSGLAETTEQLRDGYPDLGPIVMESSLVLGGLAAVRGEFAAAQRHLTAAGVHAPEHGPIPVVLSAAGVLIRVLLATEDVDGACATADNAVAAARRKGVWVWAAGLVPAAAEAYTRAGRWSEADAVVEEFARGVEGKDSPVSRAALLAGRAILLDARGKHPAAATVFDEAAAAYEALPMPYQAIGARERAALCRLNAGRLNASRLTAGNRPAIEELAAAAEAYERLGATRDAGRCRHQLREHGAWAPSQRGRRGYGQELSPRELEVARMLSDGRTNREIADGLFLSPRTVEQHVAKVLRKLGARSRTDVARRMTTYAPAAVDR</sequence>
<reference evidence="4 5" key="1">
    <citation type="submission" date="2020-08" db="EMBL/GenBank/DDBJ databases">
        <title>Sequencing the genomes of 1000 actinobacteria strains.</title>
        <authorList>
            <person name="Klenk H.-P."/>
        </authorList>
    </citation>
    <scope>NUCLEOTIDE SEQUENCE [LARGE SCALE GENOMIC DNA]</scope>
    <source>
        <strain evidence="4 5">DSM 45272</strain>
    </source>
</reference>
<gene>
    <name evidence="4" type="ORF">HDA45_004494</name>
</gene>
<evidence type="ECO:0000313" key="4">
    <source>
        <dbReference type="EMBL" id="MBB5854407.1"/>
    </source>
</evidence>
<dbReference type="Gene3D" id="1.10.10.10">
    <property type="entry name" value="Winged helix-like DNA-binding domain superfamily/Winged helix DNA-binding domain"/>
    <property type="match status" value="1"/>
</dbReference>
<evidence type="ECO:0000313" key="5">
    <source>
        <dbReference type="Proteomes" id="UP000580861"/>
    </source>
</evidence>
<organism evidence="4 5">
    <name type="scientific">Amycolatopsis umgeniensis</name>
    <dbReference type="NCBI Taxonomy" id="336628"/>
    <lineage>
        <taxon>Bacteria</taxon>
        <taxon>Bacillati</taxon>
        <taxon>Actinomycetota</taxon>
        <taxon>Actinomycetes</taxon>
        <taxon>Pseudonocardiales</taxon>
        <taxon>Pseudonocardiaceae</taxon>
        <taxon>Amycolatopsis</taxon>
    </lineage>
</organism>
<dbReference type="Gene3D" id="1.25.40.10">
    <property type="entry name" value="Tetratricopeptide repeat domain"/>
    <property type="match status" value="1"/>
</dbReference>
<dbReference type="GO" id="GO:0005737">
    <property type="term" value="C:cytoplasm"/>
    <property type="evidence" value="ECO:0007669"/>
    <property type="project" value="TreeGrafter"/>
</dbReference>
<protein>
    <submittedName>
        <fullName evidence="4">DNA-binding CsgD family transcriptional regulator/tetratricopeptide (TPR) repeat protein</fullName>
    </submittedName>
</protein>
<dbReference type="GO" id="GO:0006355">
    <property type="term" value="P:regulation of DNA-templated transcription"/>
    <property type="evidence" value="ECO:0007669"/>
    <property type="project" value="InterPro"/>
</dbReference>
<dbReference type="PANTHER" id="PTHR16305">
    <property type="entry name" value="TESTICULAR SOLUBLE ADENYLYL CYCLASE"/>
    <property type="match status" value="1"/>
</dbReference>
<dbReference type="Pfam" id="PF00196">
    <property type="entry name" value="GerE"/>
    <property type="match status" value="1"/>
</dbReference>
<dbReference type="PRINTS" id="PR00038">
    <property type="entry name" value="HTHLUXR"/>
</dbReference>
<accession>A0A841B518</accession>
<dbReference type="PANTHER" id="PTHR16305:SF35">
    <property type="entry name" value="TRANSCRIPTIONAL ACTIVATOR DOMAIN"/>
    <property type="match status" value="1"/>
</dbReference>
<dbReference type="PROSITE" id="PS50043">
    <property type="entry name" value="HTH_LUXR_2"/>
    <property type="match status" value="1"/>
</dbReference>
<dbReference type="GO" id="GO:0003677">
    <property type="term" value="F:DNA binding"/>
    <property type="evidence" value="ECO:0007669"/>
    <property type="project" value="UniProtKB-KW"/>
</dbReference>
<dbReference type="InterPro" id="IPR016032">
    <property type="entry name" value="Sig_transdc_resp-reg_C-effctor"/>
</dbReference>
<name>A0A841B518_9PSEU</name>
<keyword evidence="2" id="KW-0067">ATP-binding</keyword>
<dbReference type="InterPro" id="IPR041664">
    <property type="entry name" value="AAA_16"/>
</dbReference>
<comment type="caution">
    <text evidence="4">The sequence shown here is derived from an EMBL/GenBank/DDBJ whole genome shotgun (WGS) entry which is preliminary data.</text>
</comment>
<feature type="domain" description="HTH luxR-type" evidence="3">
    <location>
        <begin position="910"/>
        <end position="975"/>
    </location>
</feature>
<dbReference type="InterPro" id="IPR000792">
    <property type="entry name" value="Tscrpt_reg_LuxR_C"/>
</dbReference>
<dbReference type="SMART" id="SM00421">
    <property type="entry name" value="HTH_LUXR"/>
    <property type="match status" value="1"/>
</dbReference>
<keyword evidence="5" id="KW-1185">Reference proteome</keyword>
<dbReference type="SUPFAM" id="SSF46894">
    <property type="entry name" value="C-terminal effector domain of the bipartite response regulators"/>
    <property type="match status" value="1"/>
</dbReference>
<evidence type="ECO:0000259" key="3">
    <source>
        <dbReference type="PROSITE" id="PS50043"/>
    </source>
</evidence>
<dbReference type="InterPro" id="IPR036388">
    <property type="entry name" value="WH-like_DNA-bd_sf"/>
</dbReference>
<proteinExistence type="predicted"/>
<dbReference type="Proteomes" id="UP000580861">
    <property type="component" value="Unassembled WGS sequence"/>
</dbReference>
<dbReference type="InterPro" id="IPR011990">
    <property type="entry name" value="TPR-like_helical_dom_sf"/>
</dbReference>
<dbReference type="GO" id="GO:0005524">
    <property type="term" value="F:ATP binding"/>
    <property type="evidence" value="ECO:0007669"/>
    <property type="project" value="UniProtKB-KW"/>
</dbReference>
<keyword evidence="1" id="KW-0547">Nucleotide-binding</keyword>
<dbReference type="Pfam" id="PF13191">
    <property type="entry name" value="AAA_16"/>
    <property type="match status" value="1"/>
</dbReference>
<evidence type="ECO:0000256" key="2">
    <source>
        <dbReference type="ARBA" id="ARBA00022840"/>
    </source>
</evidence>
<dbReference type="InterPro" id="IPR027417">
    <property type="entry name" value="P-loop_NTPase"/>
</dbReference>
<dbReference type="SUPFAM" id="SSF52540">
    <property type="entry name" value="P-loop containing nucleoside triphosphate hydrolases"/>
    <property type="match status" value="1"/>
</dbReference>
<dbReference type="SUPFAM" id="SSF48452">
    <property type="entry name" value="TPR-like"/>
    <property type="match status" value="1"/>
</dbReference>
<keyword evidence="4" id="KW-0238">DNA-binding</keyword>
<evidence type="ECO:0000256" key="1">
    <source>
        <dbReference type="ARBA" id="ARBA00022741"/>
    </source>
</evidence>